<keyword evidence="5 7" id="KW-1133">Transmembrane helix</keyword>
<dbReference type="STRING" id="1481914.JCM19241_5596"/>
<sequence length="426" mass="44692">MTITIFLGSLLGGISLGLPIAFALLASALALMIFLGFFDSQILAQNLINGADSFTLLAIPFFLVAGEVMSAGGLSKRIINFAMAMVGHKKGGLGYVAIFASMVLASLSGSAVADTAALACILLPMMKQAGYPAGRSAGLIASGGIIAPIIPPSIPLILLGVAGGISITKLFMAGIVPGIIMGITLVVVWKLITNKEDIKPSRKATREEKWHAFKESIWALLLPVIIIGGIKTGIFTPTEAAVVAAVYSIVISVVVYKELSYSELYNSLSNAGTATATVMFLVASAMVVSWLISIAQLPMLVADLLTPLVESPRILMLVIMGIVLLVGMVMDLTATILILTPILIPIVKMSGIDTAYFGIMFVLNCAIGLITPPVGSVLNVITSVGKMKFEDSVAGVLPFLFAYLLVLGMFIAFPQIITLPLEFLTS</sequence>
<keyword evidence="4 7" id="KW-0812">Transmembrane</keyword>
<dbReference type="GO" id="GO:0005886">
    <property type="term" value="C:plasma membrane"/>
    <property type="evidence" value="ECO:0007669"/>
    <property type="project" value="UniProtKB-SubCell"/>
</dbReference>
<evidence type="ECO:0000256" key="1">
    <source>
        <dbReference type="ARBA" id="ARBA00004429"/>
    </source>
</evidence>
<feature type="domain" description="TRAP C4-dicarboxylate transport system permease DctM subunit" evidence="8">
    <location>
        <begin position="8"/>
        <end position="416"/>
    </location>
</feature>
<dbReference type="Proteomes" id="UP000031666">
    <property type="component" value="Unassembled WGS sequence"/>
</dbReference>
<keyword evidence="7" id="KW-0813">Transport</keyword>
<evidence type="ECO:0000256" key="3">
    <source>
        <dbReference type="ARBA" id="ARBA00022519"/>
    </source>
</evidence>
<feature type="transmembrane region" description="Helical" evidence="7">
    <location>
        <begin position="314"/>
        <end position="344"/>
    </location>
</feature>
<comment type="subcellular location">
    <subcellularLocation>
        <location evidence="1 7">Cell inner membrane</location>
        <topology evidence="1 7">Multi-pass membrane protein</topology>
    </subcellularLocation>
</comment>
<gene>
    <name evidence="9" type="ORF">JCM19241_5596</name>
</gene>
<dbReference type="AlphaFoldDB" id="A0A0B8Q4A6"/>
<comment type="function">
    <text evidence="7">Part of the tripartite ATP-independent periplasmic (TRAP) transport system.</text>
</comment>
<comment type="caution">
    <text evidence="9">The sequence shown here is derived from an EMBL/GenBank/DDBJ whole genome shotgun (WGS) entry which is preliminary data.</text>
</comment>
<protein>
    <recommendedName>
        <fullName evidence="7">TRAP transporter large permease protein</fullName>
    </recommendedName>
</protein>
<accession>A0A0B8Q4A6</accession>
<dbReference type="Pfam" id="PF06808">
    <property type="entry name" value="DctM"/>
    <property type="match status" value="1"/>
</dbReference>
<feature type="transmembrane region" description="Helical" evidence="7">
    <location>
        <begin position="213"/>
        <end position="234"/>
    </location>
</feature>
<feature type="transmembrane region" description="Helical" evidence="7">
    <location>
        <begin position="137"/>
        <end position="158"/>
    </location>
</feature>
<organism evidence="9 10">
    <name type="scientific">Vibrio ishigakensis</name>
    <dbReference type="NCBI Taxonomy" id="1481914"/>
    <lineage>
        <taxon>Bacteria</taxon>
        <taxon>Pseudomonadati</taxon>
        <taxon>Pseudomonadota</taxon>
        <taxon>Gammaproteobacteria</taxon>
        <taxon>Vibrionales</taxon>
        <taxon>Vibrionaceae</taxon>
        <taxon>Vibrio</taxon>
    </lineage>
</organism>
<evidence type="ECO:0000256" key="5">
    <source>
        <dbReference type="ARBA" id="ARBA00022989"/>
    </source>
</evidence>
<comment type="similarity">
    <text evidence="7">Belongs to the TRAP transporter large permease family.</text>
</comment>
<dbReference type="PANTHER" id="PTHR33362">
    <property type="entry name" value="SIALIC ACID TRAP TRANSPORTER PERMEASE PROTEIN SIAT-RELATED"/>
    <property type="match status" value="1"/>
</dbReference>
<name>A0A0B8Q4A6_9VIBR</name>
<dbReference type="PANTHER" id="PTHR33362:SF4">
    <property type="entry name" value="2,3-DIKETO-L-GULONATE TRAP TRANSPORTER LARGE PERMEASE PROTEIN YIAN"/>
    <property type="match status" value="1"/>
</dbReference>
<feature type="transmembrane region" description="Helical" evidence="7">
    <location>
        <begin position="271"/>
        <end position="294"/>
    </location>
</feature>
<feature type="transmembrane region" description="Helical" evidence="7">
    <location>
        <begin position="16"/>
        <end position="38"/>
    </location>
</feature>
<reference evidence="9 10" key="1">
    <citation type="submission" date="2015-01" db="EMBL/GenBank/DDBJ databases">
        <title>Vibrio sp. C94 JCM 19241 whole genome shotgun sequence.</title>
        <authorList>
            <person name="Sawabe T."/>
            <person name="Meirelles P."/>
            <person name="Feng G."/>
            <person name="Sayaka M."/>
            <person name="Hattori M."/>
            <person name="Ohkuma M."/>
        </authorList>
    </citation>
    <scope>NUCLEOTIDE SEQUENCE [LARGE SCALE GENOMIC DNA]</scope>
    <source>
        <strain evidence="10">JCM 19241</strain>
    </source>
</reference>
<evidence type="ECO:0000313" key="9">
    <source>
        <dbReference type="EMBL" id="GAM74400.1"/>
    </source>
</evidence>
<dbReference type="InterPro" id="IPR004681">
    <property type="entry name" value="TRAP_DctM"/>
</dbReference>
<feature type="transmembrane region" description="Helical" evidence="7">
    <location>
        <begin position="170"/>
        <end position="192"/>
    </location>
</feature>
<evidence type="ECO:0000256" key="2">
    <source>
        <dbReference type="ARBA" id="ARBA00022475"/>
    </source>
</evidence>
<evidence type="ECO:0000256" key="6">
    <source>
        <dbReference type="ARBA" id="ARBA00023136"/>
    </source>
</evidence>
<keyword evidence="2" id="KW-1003">Cell membrane</keyword>
<dbReference type="GO" id="GO:0022857">
    <property type="term" value="F:transmembrane transporter activity"/>
    <property type="evidence" value="ECO:0007669"/>
    <property type="project" value="UniProtKB-UniRule"/>
</dbReference>
<dbReference type="EMBL" id="BBSC01000002">
    <property type="protein sequence ID" value="GAM74400.1"/>
    <property type="molecule type" value="Genomic_DNA"/>
</dbReference>
<evidence type="ECO:0000256" key="7">
    <source>
        <dbReference type="RuleBase" id="RU369079"/>
    </source>
</evidence>
<evidence type="ECO:0000259" key="8">
    <source>
        <dbReference type="Pfam" id="PF06808"/>
    </source>
</evidence>
<feature type="transmembrane region" description="Helical" evidence="7">
    <location>
        <begin position="92"/>
        <end position="125"/>
    </location>
</feature>
<evidence type="ECO:0000313" key="10">
    <source>
        <dbReference type="Proteomes" id="UP000031666"/>
    </source>
</evidence>
<feature type="transmembrane region" description="Helical" evidence="7">
    <location>
        <begin position="393"/>
        <end position="413"/>
    </location>
</feature>
<dbReference type="PIRSF" id="PIRSF006066">
    <property type="entry name" value="HI0050"/>
    <property type="match status" value="1"/>
</dbReference>
<keyword evidence="3 7" id="KW-0997">Cell inner membrane</keyword>
<feature type="transmembrane region" description="Helical" evidence="7">
    <location>
        <begin position="356"/>
        <end position="381"/>
    </location>
</feature>
<proteinExistence type="inferred from homology"/>
<comment type="subunit">
    <text evidence="7">The complex comprises the extracytoplasmic solute receptor protein and the two transmembrane proteins.</text>
</comment>
<dbReference type="NCBIfam" id="TIGR00786">
    <property type="entry name" value="dctM"/>
    <property type="match status" value="1"/>
</dbReference>
<dbReference type="InterPro" id="IPR010656">
    <property type="entry name" value="DctM"/>
</dbReference>
<feature type="transmembrane region" description="Helical" evidence="7">
    <location>
        <begin position="240"/>
        <end position="259"/>
    </location>
</feature>
<reference evidence="9 10" key="2">
    <citation type="submission" date="2015-01" db="EMBL/GenBank/DDBJ databases">
        <authorList>
            <consortium name="NBRP consortium"/>
            <person name="Sawabe T."/>
            <person name="Meirelles P."/>
            <person name="Feng G."/>
            <person name="Sayaka M."/>
            <person name="Hattori M."/>
            <person name="Ohkuma M."/>
        </authorList>
    </citation>
    <scope>NUCLEOTIDE SEQUENCE [LARGE SCALE GENOMIC DNA]</scope>
    <source>
        <strain evidence="10">JCM 19241</strain>
    </source>
</reference>
<feature type="transmembrane region" description="Helical" evidence="7">
    <location>
        <begin position="50"/>
        <end position="72"/>
    </location>
</feature>
<evidence type="ECO:0000256" key="4">
    <source>
        <dbReference type="ARBA" id="ARBA00022692"/>
    </source>
</evidence>
<keyword evidence="6 7" id="KW-0472">Membrane</keyword>